<dbReference type="Pfam" id="PF03492">
    <property type="entry name" value="Methyltransf_7"/>
    <property type="match status" value="2"/>
</dbReference>
<evidence type="ECO:0000256" key="2">
    <source>
        <dbReference type="ARBA" id="ARBA00022842"/>
    </source>
</evidence>
<keyword evidence="2" id="KW-0460">Magnesium</keyword>
<evidence type="ECO:0000256" key="1">
    <source>
        <dbReference type="ARBA" id="ARBA00022723"/>
    </source>
</evidence>
<name>A0A0F8WST0_9EURO</name>
<evidence type="ECO:0008006" key="5">
    <source>
        <dbReference type="Google" id="ProtNLM"/>
    </source>
</evidence>
<dbReference type="InterPro" id="IPR042086">
    <property type="entry name" value="MeTrfase_capping"/>
</dbReference>
<dbReference type="PANTHER" id="PTHR31009">
    <property type="entry name" value="S-ADENOSYL-L-METHIONINE:CARBOXYL METHYLTRANSFERASE FAMILY PROTEIN"/>
    <property type="match status" value="1"/>
</dbReference>
<reference evidence="3 4" key="1">
    <citation type="submission" date="2015-02" db="EMBL/GenBank/DDBJ databases">
        <title>Draft Genome Sequences of Two Closely-Related Aflatoxigenic Aspergillus Species Obtained from the Cote d'Ivoire.</title>
        <authorList>
            <person name="Moore G.G."/>
            <person name="Beltz S.B."/>
            <person name="Mack B.M."/>
        </authorList>
    </citation>
    <scope>NUCLEOTIDE SEQUENCE [LARGE SCALE GENOMIC DNA]</scope>
    <source>
        <strain evidence="3 4">SRRC1432</strain>
    </source>
</reference>
<evidence type="ECO:0000313" key="4">
    <source>
        <dbReference type="Proteomes" id="UP000034947"/>
    </source>
</evidence>
<evidence type="ECO:0000313" key="3">
    <source>
        <dbReference type="EMBL" id="KKK20695.1"/>
    </source>
</evidence>
<organism evidence="3 4">
    <name type="scientific">Aspergillus ochraceoroseus</name>
    <dbReference type="NCBI Taxonomy" id="138278"/>
    <lineage>
        <taxon>Eukaryota</taxon>
        <taxon>Fungi</taxon>
        <taxon>Dikarya</taxon>
        <taxon>Ascomycota</taxon>
        <taxon>Pezizomycotina</taxon>
        <taxon>Eurotiomycetes</taxon>
        <taxon>Eurotiomycetidae</taxon>
        <taxon>Eurotiales</taxon>
        <taxon>Aspergillaceae</taxon>
        <taxon>Aspergillus</taxon>
        <taxon>Aspergillus subgen. Nidulantes</taxon>
    </lineage>
</organism>
<dbReference type="AlphaFoldDB" id="A0A0F8WST0"/>
<comment type="caution">
    <text evidence="3">The sequence shown here is derived from an EMBL/GenBank/DDBJ whole genome shotgun (WGS) entry which is preliminary data.</text>
</comment>
<dbReference type="EMBL" id="JYKN01001401">
    <property type="protein sequence ID" value="KKK20695.1"/>
    <property type="molecule type" value="Genomic_DNA"/>
</dbReference>
<sequence>MSRRTERTAMVGGGYYNRNSTLQALVAERCGALVSPADVQAQHLTLVDYGCSEGSNSIRLIGKALTVCPEDSTVTMVFNDTPANDYISLAATIDRFLQDPETRQSARKLMPLMAPQSYYQQIVPEASVDVGFSTATLHWIGRLQPTAPDWLPADADVAAEVLADICCFLRSRHREVRRGGHLLLSFPVAGALSLECAYPSIFQCLHDLSRDGVISPDAASHFRLPFHFRTAAEIQQALDAVRAEWAVVEHFTLDVDHPAFLQFHATLPEGPDAVPDALALQAYSQAISAGFVAIIGNTVVDTAKRFPLAVDAPAALALGSHPEAVIREQMAARLQERLQQSTFWQTPLGNKYVFLKLRKI</sequence>
<accession>A0A0F8WST0</accession>
<dbReference type="Gene3D" id="3.40.50.150">
    <property type="entry name" value="Vaccinia Virus protein VP39"/>
    <property type="match status" value="1"/>
</dbReference>
<dbReference type="Gene3D" id="1.10.1200.270">
    <property type="entry name" value="Methyltransferase, alpha-helical capping domain"/>
    <property type="match status" value="1"/>
</dbReference>
<dbReference type="InterPro" id="IPR005299">
    <property type="entry name" value="MeTrfase_7"/>
</dbReference>
<dbReference type="Proteomes" id="UP000034947">
    <property type="component" value="Unassembled WGS sequence"/>
</dbReference>
<dbReference type="OrthoDB" id="1523883at2759"/>
<dbReference type="GO" id="GO:0046872">
    <property type="term" value="F:metal ion binding"/>
    <property type="evidence" value="ECO:0007669"/>
    <property type="project" value="UniProtKB-KW"/>
</dbReference>
<gene>
    <name evidence="3" type="ORF">AOCH_006894</name>
</gene>
<dbReference type="GO" id="GO:0008168">
    <property type="term" value="F:methyltransferase activity"/>
    <property type="evidence" value="ECO:0007669"/>
    <property type="project" value="InterPro"/>
</dbReference>
<proteinExistence type="predicted"/>
<keyword evidence="1" id="KW-0479">Metal-binding</keyword>
<dbReference type="SUPFAM" id="SSF53335">
    <property type="entry name" value="S-adenosyl-L-methionine-dependent methyltransferases"/>
    <property type="match status" value="1"/>
</dbReference>
<keyword evidence="4" id="KW-1185">Reference proteome</keyword>
<protein>
    <recommendedName>
        <fullName evidence="5">S-adenosyl-L-methionine-dependent methyltransferase</fullName>
    </recommendedName>
</protein>
<dbReference type="VEuPathDB" id="FungiDB:P175DRAFT_0501320"/>
<dbReference type="InterPro" id="IPR029063">
    <property type="entry name" value="SAM-dependent_MTases_sf"/>
</dbReference>